<dbReference type="InterPro" id="IPR000160">
    <property type="entry name" value="GGDEF_dom"/>
</dbReference>
<dbReference type="PANTHER" id="PTHR45138:SF9">
    <property type="entry name" value="DIGUANYLATE CYCLASE DGCM-RELATED"/>
    <property type="match status" value="1"/>
</dbReference>
<evidence type="ECO:0000256" key="6">
    <source>
        <dbReference type="ARBA" id="ARBA00022692"/>
    </source>
</evidence>
<dbReference type="FunFam" id="3.30.70.270:FF:000001">
    <property type="entry name" value="Diguanylate cyclase domain protein"/>
    <property type="match status" value="1"/>
</dbReference>
<evidence type="ECO:0000259" key="11">
    <source>
        <dbReference type="PROSITE" id="PS50887"/>
    </source>
</evidence>
<keyword evidence="6 10" id="KW-0812">Transmembrane</keyword>
<evidence type="ECO:0000256" key="3">
    <source>
        <dbReference type="ARBA" id="ARBA00004651"/>
    </source>
</evidence>
<dbReference type="SMART" id="SM00267">
    <property type="entry name" value="GGDEF"/>
    <property type="match status" value="1"/>
</dbReference>
<dbReference type="CDD" id="cd12915">
    <property type="entry name" value="PDC2_DGC_like"/>
    <property type="match status" value="1"/>
</dbReference>
<dbReference type="InterPro" id="IPR043128">
    <property type="entry name" value="Rev_trsase/Diguanyl_cyclase"/>
</dbReference>
<dbReference type="InterPro" id="IPR050469">
    <property type="entry name" value="Diguanylate_Cyclase"/>
</dbReference>
<evidence type="ECO:0000313" key="12">
    <source>
        <dbReference type="EMBL" id="QOD00764.1"/>
    </source>
</evidence>
<dbReference type="GO" id="GO:0052621">
    <property type="term" value="F:diguanylate cyclase activity"/>
    <property type="evidence" value="ECO:0007669"/>
    <property type="project" value="UniProtKB-EC"/>
</dbReference>
<sequence length="521" mass="57966">MKYLSLLSTRLPRMLLTKAIVGFIALVCLSLILATAWQMSQFRGERFVNAQMTVYNIVRAAEQHAQDTVKQADNTLQDLAERIENDGLSGGVQKARLTRLMAHHVKNAEGIQGLFVYDEHGNWLVNSFSKFINARNNSDHEYFIYHRDHPGDSLYIGSIIESRTTGDLIIPISRRINAANGKFAGVVLATIPVAYFQAFFDKLEVDDKGVIFLALSNGDLLARRPNLKTLQTTNVSKGEIFTIYLPRTDSGTAVVKSILDGVERIYAFRRLSQLPIVAAAGLSLDHVFETWWAYAYRTIAIIGALIFSLAFMGVVLYRQVKLLIVAEHKLNAAKNELYVIAHTDGLTRLANRRCFDQTIQKEWGRASRNGTPIALILLDIDWFKQFNDHYGHIMGDDCLKQVATLMELNVKRPVDLPARFGGEEFVILLPDTNLQGALRVAENIKSALESARIEHAGSPFGRVTISAGVVVVHAPEKDGYIAALAEADRLLYIAKSRGRNCVEGGSFRGRAVFEVDKSQSG</sequence>
<evidence type="ECO:0000256" key="1">
    <source>
        <dbReference type="ARBA" id="ARBA00001946"/>
    </source>
</evidence>
<dbReference type="SUPFAM" id="SSF55073">
    <property type="entry name" value="Nucleotide cyclase"/>
    <property type="match status" value="1"/>
</dbReference>
<keyword evidence="7 10" id="KW-1133">Transmembrane helix</keyword>
<keyword evidence="5" id="KW-1003">Cell membrane</keyword>
<dbReference type="Pfam" id="PF00990">
    <property type="entry name" value="GGDEF"/>
    <property type="match status" value="1"/>
</dbReference>
<evidence type="ECO:0000256" key="8">
    <source>
        <dbReference type="ARBA" id="ARBA00023136"/>
    </source>
</evidence>
<dbReference type="Gene3D" id="3.30.450.20">
    <property type="entry name" value="PAS domain"/>
    <property type="match status" value="2"/>
</dbReference>
<dbReference type="Proteomes" id="UP000516786">
    <property type="component" value="Chromosome"/>
</dbReference>
<dbReference type="NCBIfam" id="TIGR00254">
    <property type="entry name" value="GGDEF"/>
    <property type="match status" value="1"/>
</dbReference>
<evidence type="ECO:0000256" key="5">
    <source>
        <dbReference type="ARBA" id="ARBA00022475"/>
    </source>
</evidence>
<feature type="domain" description="GGDEF" evidence="11">
    <location>
        <begin position="371"/>
        <end position="507"/>
    </location>
</feature>
<comment type="subcellular location">
    <subcellularLocation>
        <location evidence="2">Cell inner membrane</location>
    </subcellularLocation>
    <subcellularLocation>
        <location evidence="3">Cell membrane</location>
        <topology evidence="3">Multi-pass membrane protein</topology>
    </subcellularLocation>
</comment>
<feature type="transmembrane region" description="Helical" evidence="10">
    <location>
        <begin position="183"/>
        <end position="200"/>
    </location>
</feature>
<organism evidence="12 13">
    <name type="scientific">Pseudomonas putida</name>
    <name type="common">Arthrobacter siderocapsulatus</name>
    <dbReference type="NCBI Taxonomy" id="303"/>
    <lineage>
        <taxon>Bacteria</taxon>
        <taxon>Pseudomonadati</taxon>
        <taxon>Pseudomonadota</taxon>
        <taxon>Gammaproteobacteria</taxon>
        <taxon>Pseudomonadales</taxon>
        <taxon>Pseudomonadaceae</taxon>
        <taxon>Pseudomonas</taxon>
    </lineage>
</organism>
<proteinExistence type="predicted"/>
<evidence type="ECO:0000256" key="10">
    <source>
        <dbReference type="SAM" id="Phobius"/>
    </source>
</evidence>
<dbReference type="AlphaFoldDB" id="A0ABD7BK61"/>
<name>A0ABD7BK61_PSEPU</name>
<protein>
    <recommendedName>
        <fullName evidence="4">diguanylate cyclase</fullName>
        <ecNumber evidence="4">2.7.7.65</ecNumber>
    </recommendedName>
</protein>
<accession>A0ABD7BK61</accession>
<dbReference type="PANTHER" id="PTHR45138">
    <property type="entry name" value="REGULATORY COMPONENTS OF SENSORY TRANSDUCTION SYSTEM"/>
    <property type="match status" value="1"/>
</dbReference>
<dbReference type="GO" id="GO:0005886">
    <property type="term" value="C:plasma membrane"/>
    <property type="evidence" value="ECO:0007669"/>
    <property type="project" value="UniProtKB-SubCell"/>
</dbReference>
<reference evidence="12 13" key="1">
    <citation type="submission" date="2020-09" db="EMBL/GenBank/DDBJ databases">
        <title>Co-existence of a novel multidrug-resistance efflux pump with carbapenem resistance gene blaVIM-2 in one megaplasmid in Pseudomonas putida.</title>
        <authorList>
            <person name="Peng K."/>
            <person name="Li R."/>
        </authorList>
    </citation>
    <scope>NUCLEOTIDE SEQUENCE [LARGE SCALE GENOMIC DNA]</scope>
    <source>
        <strain evidence="12 13">ZXPA-20</strain>
    </source>
</reference>
<gene>
    <name evidence="12" type="ORF">ID616_14195</name>
</gene>
<dbReference type="Gene3D" id="3.30.70.270">
    <property type="match status" value="1"/>
</dbReference>
<dbReference type="InterPro" id="IPR033479">
    <property type="entry name" value="dCache_1"/>
</dbReference>
<evidence type="ECO:0000256" key="7">
    <source>
        <dbReference type="ARBA" id="ARBA00022989"/>
    </source>
</evidence>
<dbReference type="PROSITE" id="PS50887">
    <property type="entry name" value="GGDEF"/>
    <property type="match status" value="1"/>
</dbReference>
<evidence type="ECO:0000256" key="4">
    <source>
        <dbReference type="ARBA" id="ARBA00012528"/>
    </source>
</evidence>
<feature type="transmembrane region" description="Helical" evidence="10">
    <location>
        <begin position="294"/>
        <end position="317"/>
    </location>
</feature>
<dbReference type="CDD" id="cd01949">
    <property type="entry name" value="GGDEF"/>
    <property type="match status" value="1"/>
</dbReference>
<evidence type="ECO:0000256" key="9">
    <source>
        <dbReference type="ARBA" id="ARBA00034247"/>
    </source>
</evidence>
<dbReference type="EMBL" id="CP061723">
    <property type="protein sequence ID" value="QOD00764.1"/>
    <property type="molecule type" value="Genomic_DNA"/>
</dbReference>
<dbReference type="InterPro" id="IPR029787">
    <property type="entry name" value="Nucleotide_cyclase"/>
</dbReference>
<evidence type="ECO:0000313" key="13">
    <source>
        <dbReference type="Proteomes" id="UP000516786"/>
    </source>
</evidence>
<dbReference type="CDD" id="cd18773">
    <property type="entry name" value="PDC1_HK_sensor"/>
    <property type="match status" value="1"/>
</dbReference>
<dbReference type="RefSeq" id="WP_191087755.1">
    <property type="nucleotide sequence ID" value="NZ_CP061723.1"/>
</dbReference>
<evidence type="ECO:0000256" key="2">
    <source>
        <dbReference type="ARBA" id="ARBA00004533"/>
    </source>
</evidence>
<dbReference type="Pfam" id="PF02743">
    <property type="entry name" value="dCache_1"/>
    <property type="match status" value="1"/>
</dbReference>
<feature type="transmembrane region" description="Helical" evidence="10">
    <location>
        <begin position="20"/>
        <end position="37"/>
    </location>
</feature>
<comment type="catalytic activity">
    <reaction evidence="9">
        <text>2 GTP = 3',3'-c-di-GMP + 2 diphosphate</text>
        <dbReference type="Rhea" id="RHEA:24898"/>
        <dbReference type="ChEBI" id="CHEBI:33019"/>
        <dbReference type="ChEBI" id="CHEBI:37565"/>
        <dbReference type="ChEBI" id="CHEBI:58805"/>
        <dbReference type="EC" id="2.7.7.65"/>
    </reaction>
</comment>
<keyword evidence="8 10" id="KW-0472">Membrane</keyword>
<dbReference type="EC" id="2.7.7.65" evidence="4"/>
<comment type="cofactor">
    <cofactor evidence="1">
        <name>Mg(2+)</name>
        <dbReference type="ChEBI" id="CHEBI:18420"/>
    </cofactor>
</comment>